<protein>
    <submittedName>
        <fullName evidence="3">Putative immunoglobulin heavy chain variable region</fullName>
    </submittedName>
</protein>
<keyword evidence="1" id="KW-1133">Transmembrane helix</keyword>
<name>A0A147BRJ3_IXORI</name>
<sequence length="82" mass="9528">MHLLLLFLATTARVSFAASGRSHSNYAKTPWNTPMPSFGQWHLRIGLLYFLMNGQTIFIYGFERMRRDPALLFCARDWSSRS</sequence>
<feature type="chain" id="PRO_5007542763" evidence="2">
    <location>
        <begin position="18"/>
        <end position="82"/>
    </location>
</feature>
<keyword evidence="1" id="KW-0472">Membrane</keyword>
<dbReference type="EMBL" id="GEGO01002292">
    <property type="protein sequence ID" value="JAR93112.1"/>
    <property type="molecule type" value="Transcribed_RNA"/>
</dbReference>
<keyword evidence="2" id="KW-0732">Signal</keyword>
<feature type="transmembrane region" description="Helical" evidence="1">
    <location>
        <begin position="41"/>
        <end position="62"/>
    </location>
</feature>
<proteinExistence type="predicted"/>
<organism evidence="3">
    <name type="scientific">Ixodes ricinus</name>
    <name type="common">Common tick</name>
    <name type="synonym">Acarus ricinus</name>
    <dbReference type="NCBI Taxonomy" id="34613"/>
    <lineage>
        <taxon>Eukaryota</taxon>
        <taxon>Metazoa</taxon>
        <taxon>Ecdysozoa</taxon>
        <taxon>Arthropoda</taxon>
        <taxon>Chelicerata</taxon>
        <taxon>Arachnida</taxon>
        <taxon>Acari</taxon>
        <taxon>Parasitiformes</taxon>
        <taxon>Ixodida</taxon>
        <taxon>Ixodoidea</taxon>
        <taxon>Ixodidae</taxon>
        <taxon>Ixodinae</taxon>
        <taxon>Ixodes</taxon>
    </lineage>
</organism>
<evidence type="ECO:0000256" key="1">
    <source>
        <dbReference type="SAM" id="Phobius"/>
    </source>
</evidence>
<reference evidence="3" key="1">
    <citation type="journal article" date="2018" name="PLoS Negl. Trop. Dis.">
        <title>Sialome diversity of ticks revealed by RNAseq of single tick salivary glands.</title>
        <authorList>
            <person name="Perner J."/>
            <person name="Kropackova S."/>
            <person name="Kopacek P."/>
            <person name="Ribeiro J.M."/>
        </authorList>
    </citation>
    <scope>NUCLEOTIDE SEQUENCE</scope>
    <source>
        <strain evidence="3">Siblings of single egg batch collected in Ceske Budejovice</strain>
        <tissue evidence="3">Salivary glands</tissue>
    </source>
</reference>
<dbReference type="AlphaFoldDB" id="A0A147BRJ3"/>
<evidence type="ECO:0000256" key="2">
    <source>
        <dbReference type="SAM" id="SignalP"/>
    </source>
</evidence>
<evidence type="ECO:0000313" key="3">
    <source>
        <dbReference type="EMBL" id="JAR93112.1"/>
    </source>
</evidence>
<accession>A0A147BRJ3</accession>
<feature type="signal peptide" evidence="2">
    <location>
        <begin position="1"/>
        <end position="17"/>
    </location>
</feature>
<keyword evidence="1" id="KW-0812">Transmembrane</keyword>